<dbReference type="GO" id="GO:0000977">
    <property type="term" value="F:RNA polymerase II transcription regulatory region sequence-specific DNA binding"/>
    <property type="evidence" value="ECO:0007669"/>
    <property type="project" value="InterPro"/>
</dbReference>
<dbReference type="Gene3D" id="3.40.1810.10">
    <property type="entry name" value="Transcription factor, MADS-box"/>
    <property type="match status" value="1"/>
</dbReference>
<keyword evidence="3" id="KW-0238">DNA-binding</keyword>
<evidence type="ECO:0000256" key="1">
    <source>
        <dbReference type="ARBA" id="ARBA00004123"/>
    </source>
</evidence>
<dbReference type="InterPro" id="IPR033896">
    <property type="entry name" value="MEF2-like_N"/>
</dbReference>
<dbReference type="GO" id="GO:0045944">
    <property type="term" value="P:positive regulation of transcription by RNA polymerase II"/>
    <property type="evidence" value="ECO:0007669"/>
    <property type="project" value="InterPro"/>
</dbReference>
<dbReference type="EMBL" id="AMBO01000278">
    <property type="protein sequence ID" value="EKD02643.1"/>
    <property type="molecule type" value="Genomic_DNA"/>
</dbReference>
<protein>
    <submittedName>
        <fullName evidence="9">Transcriptional activator</fullName>
    </submittedName>
</protein>
<name>K1W107_TRIAC</name>
<dbReference type="HOGENOM" id="CLU_853072_0_0_1"/>
<keyword evidence="5" id="KW-0539">Nucleus</keyword>
<evidence type="ECO:0000256" key="2">
    <source>
        <dbReference type="ARBA" id="ARBA00023015"/>
    </source>
</evidence>
<dbReference type="AlphaFoldDB" id="K1W107"/>
<feature type="compositionally biased region" description="Basic and acidic residues" evidence="7">
    <location>
        <begin position="140"/>
        <end position="163"/>
    </location>
</feature>
<sequence>MGRKKIEIKPLTDERNRNVTFLKRKAGLMKKAYELSVLCGANVSLLIFSSNGKPYEFSSADFDSEIDRYNEYEGTIERRRGAEFEAMINDDDDDDEGGAGNDDGEQQPKKGPAKSLKGKESYKKRRVAWREPKRDESFVGSLLDDRERERERDYERKREREESPSVAGLSYALGLQQQQPQYQRASYPAYPPQVPNNYLPTPGGLGGDMGLTTYAWLHMQQAHQEQKRALLEQQQQQLLKLTSCSSSNSFLRDILGGAGQMGLPPQQGQQEFVWPTAAHGEQERMHAAQQQQGGAGGVTTPPEEDLIWALANGAGPSERGVKRMRQ</sequence>
<keyword evidence="4" id="KW-0804">Transcription</keyword>
<dbReference type="Pfam" id="PF00319">
    <property type="entry name" value="SRF-TF"/>
    <property type="match status" value="1"/>
</dbReference>
<dbReference type="PANTHER" id="PTHR48019">
    <property type="entry name" value="SERUM RESPONSE FACTOR HOMOLOG"/>
    <property type="match status" value="1"/>
</dbReference>
<proteinExistence type="inferred from homology"/>
<dbReference type="eggNOG" id="KOG0014">
    <property type="taxonomic scope" value="Eukaryota"/>
</dbReference>
<dbReference type="InParanoid" id="K1W107"/>
<evidence type="ECO:0000313" key="9">
    <source>
        <dbReference type="EMBL" id="EKD02643.1"/>
    </source>
</evidence>
<dbReference type="PRINTS" id="PR00404">
    <property type="entry name" value="MADSDOMAIN"/>
</dbReference>
<feature type="region of interest" description="Disordered" evidence="7">
    <location>
        <begin position="278"/>
        <end position="304"/>
    </location>
</feature>
<feature type="region of interest" description="Disordered" evidence="7">
    <location>
        <begin position="88"/>
        <end position="127"/>
    </location>
</feature>
<evidence type="ECO:0000313" key="10">
    <source>
        <dbReference type="Proteomes" id="UP000006757"/>
    </source>
</evidence>
<dbReference type="CDD" id="cd00265">
    <property type="entry name" value="MADS_MEF2_like"/>
    <property type="match status" value="1"/>
</dbReference>
<keyword evidence="2" id="KW-0805">Transcription regulation</keyword>
<feature type="region of interest" description="Disordered" evidence="7">
    <location>
        <begin position="140"/>
        <end position="169"/>
    </location>
</feature>
<accession>K1W107</accession>
<dbReference type="GO" id="GO:0005634">
    <property type="term" value="C:nucleus"/>
    <property type="evidence" value="ECO:0007669"/>
    <property type="project" value="UniProtKB-SubCell"/>
</dbReference>
<reference evidence="9 10" key="1">
    <citation type="journal article" date="2012" name="Eukaryot. Cell">
        <title>Genome sequence of the Trichosporon asahii environmental strain CBS 8904.</title>
        <authorList>
            <person name="Yang R.Y."/>
            <person name="Li H.T."/>
            <person name="Zhu H."/>
            <person name="Zhou G.P."/>
            <person name="Wang M."/>
            <person name="Wang L."/>
        </authorList>
    </citation>
    <scope>NUCLEOTIDE SEQUENCE [LARGE SCALE GENOMIC DNA]</scope>
    <source>
        <strain evidence="9 10">CBS 8904</strain>
    </source>
</reference>
<evidence type="ECO:0000256" key="5">
    <source>
        <dbReference type="ARBA" id="ARBA00023242"/>
    </source>
</evidence>
<evidence type="ECO:0000256" key="3">
    <source>
        <dbReference type="ARBA" id="ARBA00023125"/>
    </source>
</evidence>
<dbReference type="SUPFAM" id="SSF55455">
    <property type="entry name" value="SRF-like"/>
    <property type="match status" value="1"/>
</dbReference>
<dbReference type="GO" id="GO:0046983">
    <property type="term" value="F:protein dimerization activity"/>
    <property type="evidence" value="ECO:0007669"/>
    <property type="project" value="InterPro"/>
</dbReference>
<organism evidence="9 10">
    <name type="scientific">Trichosporon asahii var. asahii (strain CBS 8904)</name>
    <name type="common">Yeast</name>
    <dbReference type="NCBI Taxonomy" id="1220162"/>
    <lineage>
        <taxon>Eukaryota</taxon>
        <taxon>Fungi</taxon>
        <taxon>Dikarya</taxon>
        <taxon>Basidiomycota</taxon>
        <taxon>Agaricomycotina</taxon>
        <taxon>Tremellomycetes</taxon>
        <taxon>Trichosporonales</taxon>
        <taxon>Trichosporonaceae</taxon>
        <taxon>Trichosporon</taxon>
    </lineage>
</organism>
<feature type="domain" description="MADS-box" evidence="8">
    <location>
        <begin position="1"/>
        <end position="61"/>
    </location>
</feature>
<dbReference type="SMART" id="SM00432">
    <property type="entry name" value="MADS"/>
    <property type="match status" value="1"/>
</dbReference>
<dbReference type="InterPro" id="IPR036879">
    <property type="entry name" value="TF_MADSbox_sf"/>
</dbReference>
<gene>
    <name evidence="9" type="ORF">A1Q2_03069</name>
</gene>
<comment type="caution">
    <text evidence="9">The sequence shown here is derived from an EMBL/GenBank/DDBJ whole genome shotgun (WGS) entry which is preliminary data.</text>
</comment>
<evidence type="ECO:0000256" key="7">
    <source>
        <dbReference type="SAM" id="MobiDB-lite"/>
    </source>
</evidence>
<evidence type="ECO:0000256" key="6">
    <source>
        <dbReference type="ARBA" id="ARBA00025805"/>
    </source>
</evidence>
<comment type="subcellular location">
    <subcellularLocation>
        <location evidence="1">Nucleus</location>
    </subcellularLocation>
</comment>
<dbReference type="InterPro" id="IPR050142">
    <property type="entry name" value="MADS-box/MEF2_TF"/>
</dbReference>
<feature type="compositionally biased region" description="Acidic residues" evidence="7">
    <location>
        <begin position="88"/>
        <end position="105"/>
    </location>
</feature>
<dbReference type="Proteomes" id="UP000006757">
    <property type="component" value="Unassembled WGS sequence"/>
</dbReference>
<dbReference type="PROSITE" id="PS50066">
    <property type="entry name" value="MADS_BOX_2"/>
    <property type="match status" value="1"/>
</dbReference>
<evidence type="ECO:0000259" key="8">
    <source>
        <dbReference type="PROSITE" id="PS50066"/>
    </source>
</evidence>
<evidence type="ECO:0000256" key="4">
    <source>
        <dbReference type="ARBA" id="ARBA00023163"/>
    </source>
</evidence>
<dbReference type="STRING" id="1220162.K1W107"/>
<dbReference type="InterPro" id="IPR002100">
    <property type="entry name" value="TF_MADSbox"/>
</dbReference>
<dbReference type="OrthoDB" id="1898716at2759"/>
<comment type="similarity">
    <text evidence="6">Belongs to the MEF2 family.</text>
</comment>
<keyword evidence="10" id="KW-1185">Reference proteome</keyword>